<accession>A0AAD5XSF5</accession>
<name>A0AAD5XSF5_9FUNG</name>
<evidence type="ECO:0008006" key="4">
    <source>
        <dbReference type="Google" id="ProtNLM"/>
    </source>
</evidence>
<keyword evidence="1" id="KW-0472">Membrane</keyword>
<dbReference type="Pfam" id="PF14494">
    <property type="entry name" value="DUF4436"/>
    <property type="match status" value="1"/>
</dbReference>
<evidence type="ECO:0000313" key="3">
    <source>
        <dbReference type="Proteomes" id="UP001212152"/>
    </source>
</evidence>
<feature type="transmembrane region" description="Helical" evidence="1">
    <location>
        <begin position="247"/>
        <end position="265"/>
    </location>
</feature>
<gene>
    <name evidence="2" type="ORF">HDU87_000449</name>
</gene>
<protein>
    <recommendedName>
        <fullName evidence="4">DUF4436 domain-containing protein</fullName>
    </recommendedName>
</protein>
<dbReference type="EMBL" id="JADGJQ010000010">
    <property type="protein sequence ID" value="KAJ3182102.1"/>
    <property type="molecule type" value="Genomic_DNA"/>
</dbReference>
<keyword evidence="1" id="KW-0812">Transmembrane</keyword>
<organism evidence="2 3">
    <name type="scientific">Geranomyces variabilis</name>
    <dbReference type="NCBI Taxonomy" id="109894"/>
    <lineage>
        <taxon>Eukaryota</taxon>
        <taxon>Fungi</taxon>
        <taxon>Fungi incertae sedis</taxon>
        <taxon>Chytridiomycota</taxon>
        <taxon>Chytridiomycota incertae sedis</taxon>
        <taxon>Chytridiomycetes</taxon>
        <taxon>Spizellomycetales</taxon>
        <taxon>Powellomycetaceae</taxon>
        <taxon>Geranomyces</taxon>
    </lineage>
</organism>
<keyword evidence="3" id="KW-1185">Reference proteome</keyword>
<dbReference type="InterPro" id="IPR027948">
    <property type="entry name" value="DUF4436"/>
</dbReference>
<proteinExistence type="predicted"/>
<dbReference type="AlphaFoldDB" id="A0AAD5XSF5"/>
<feature type="transmembrane region" description="Helical" evidence="1">
    <location>
        <begin position="315"/>
        <end position="334"/>
    </location>
</feature>
<evidence type="ECO:0000313" key="2">
    <source>
        <dbReference type="EMBL" id="KAJ3182102.1"/>
    </source>
</evidence>
<comment type="caution">
    <text evidence="2">The sequence shown here is derived from an EMBL/GenBank/DDBJ whole genome shotgun (WGS) entry which is preliminary data.</text>
</comment>
<feature type="transmembrane region" description="Helical" evidence="1">
    <location>
        <begin position="12"/>
        <end position="34"/>
    </location>
</feature>
<dbReference type="Proteomes" id="UP001212152">
    <property type="component" value="Unassembled WGS sequence"/>
</dbReference>
<evidence type="ECO:0000256" key="1">
    <source>
        <dbReference type="SAM" id="Phobius"/>
    </source>
</evidence>
<keyword evidence="1" id="KW-1133">Transmembrane helix</keyword>
<sequence>MPFRLPARKRDTVRSGLAFLGIAGLMALVLGLGITNLKRSNNKHATKENDALMTLSRPDLVLNVGGGAPPQPIPGTLQPGQAALNIIYTVGKLDPIAEKTARIFIEFYPVGTLSPFNGTDLNDWADSLGSTPALAAFTVTTSYKTFTFRAGERPLRQEQTMVIGDADRYPLDHQDLEDYITATYVDPATNRSTLLPVTVVDDSWQQGWNFVRDPTDSANSPTVGAAGSAQPAWNFALIAKRNATTKILSFGIIGLMWLLSLTYFVVGFRVVSTDRKVDLTVAALGATLMFGMNALRSVQPGIPPTGCIADTFGYMWNMCLLALCCIIAVAHYLWRIDRLPQLPPPPQPPQPQYKEVA</sequence>
<reference evidence="2" key="1">
    <citation type="submission" date="2020-05" db="EMBL/GenBank/DDBJ databases">
        <title>Phylogenomic resolution of chytrid fungi.</title>
        <authorList>
            <person name="Stajich J.E."/>
            <person name="Amses K."/>
            <person name="Simmons R."/>
            <person name="Seto K."/>
            <person name="Myers J."/>
            <person name="Bonds A."/>
            <person name="Quandt C.A."/>
            <person name="Barry K."/>
            <person name="Liu P."/>
            <person name="Grigoriev I."/>
            <person name="Longcore J.E."/>
            <person name="James T.Y."/>
        </authorList>
    </citation>
    <scope>NUCLEOTIDE SEQUENCE</scope>
    <source>
        <strain evidence="2">JEL0379</strain>
    </source>
</reference>